<dbReference type="EMBL" id="CM045874">
    <property type="protein sequence ID" value="KAI7944872.1"/>
    <property type="molecule type" value="Genomic_DNA"/>
</dbReference>
<keyword evidence="2" id="KW-1185">Reference proteome</keyword>
<gene>
    <name evidence="1" type="ORF">MJO28_010567</name>
</gene>
<accession>A0ACC0E5A2</accession>
<reference evidence="2" key="2">
    <citation type="journal article" date="2018" name="Mol. Plant Microbe Interact.">
        <title>Genome sequence resources for the wheat stripe rust pathogen (Puccinia striiformis f. sp. tritici) and the barley stripe rust pathogen (Puccinia striiformis f. sp. hordei).</title>
        <authorList>
            <person name="Xia C."/>
            <person name="Wang M."/>
            <person name="Yin C."/>
            <person name="Cornejo O.E."/>
            <person name="Hulbert S.H."/>
            <person name="Chen X."/>
        </authorList>
    </citation>
    <scope>NUCLEOTIDE SEQUENCE [LARGE SCALE GENOMIC DNA]</scope>
    <source>
        <strain evidence="2">93-210</strain>
    </source>
</reference>
<dbReference type="Proteomes" id="UP001060170">
    <property type="component" value="Chromosome 10"/>
</dbReference>
<evidence type="ECO:0000313" key="2">
    <source>
        <dbReference type="Proteomes" id="UP001060170"/>
    </source>
</evidence>
<reference evidence="2" key="1">
    <citation type="journal article" date="2018" name="BMC Genomics">
        <title>Genomic insights into host adaptation between the wheat stripe rust pathogen (Puccinia striiformis f. sp. tritici) and the barley stripe rust pathogen (Puccinia striiformis f. sp. hordei).</title>
        <authorList>
            <person name="Xia C."/>
            <person name="Wang M."/>
            <person name="Yin C."/>
            <person name="Cornejo O.E."/>
            <person name="Hulbert S.H."/>
            <person name="Chen X."/>
        </authorList>
    </citation>
    <scope>NUCLEOTIDE SEQUENCE [LARGE SCALE GENOMIC DNA]</scope>
    <source>
        <strain evidence="2">93-210</strain>
    </source>
</reference>
<sequence length="110" mass="12301">MIIKHKGHSQYFKDPDYDSSTPDDEEIPDDEDNGNNELALSPAQAQAAHKLCVIDQLIWPAFFTSTNSLDRSTQININRLRPSLLMIQSTLLPKIILIDSDGFISLTATD</sequence>
<evidence type="ECO:0000313" key="1">
    <source>
        <dbReference type="EMBL" id="KAI7944872.1"/>
    </source>
</evidence>
<reference evidence="1 2" key="3">
    <citation type="journal article" date="2022" name="Microbiol. Spectr.">
        <title>Folding features and dynamics of 3D genome architecture in plant fungal pathogens.</title>
        <authorList>
            <person name="Xia C."/>
        </authorList>
    </citation>
    <scope>NUCLEOTIDE SEQUENCE [LARGE SCALE GENOMIC DNA]</scope>
    <source>
        <strain evidence="1 2">93-210</strain>
    </source>
</reference>
<organism evidence="1 2">
    <name type="scientific">Puccinia striiformis f. sp. tritici</name>
    <dbReference type="NCBI Taxonomy" id="168172"/>
    <lineage>
        <taxon>Eukaryota</taxon>
        <taxon>Fungi</taxon>
        <taxon>Dikarya</taxon>
        <taxon>Basidiomycota</taxon>
        <taxon>Pucciniomycotina</taxon>
        <taxon>Pucciniomycetes</taxon>
        <taxon>Pucciniales</taxon>
        <taxon>Pucciniaceae</taxon>
        <taxon>Puccinia</taxon>
    </lineage>
</organism>
<comment type="caution">
    <text evidence="1">The sequence shown here is derived from an EMBL/GenBank/DDBJ whole genome shotgun (WGS) entry which is preliminary data.</text>
</comment>
<proteinExistence type="predicted"/>
<name>A0ACC0E5A2_9BASI</name>
<protein>
    <submittedName>
        <fullName evidence="1">Uncharacterized protein</fullName>
    </submittedName>
</protein>